<accession>A0A1Z5JV33</accession>
<evidence type="ECO:0000313" key="2">
    <source>
        <dbReference type="Proteomes" id="UP000198406"/>
    </source>
</evidence>
<dbReference type="AlphaFoldDB" id="A0A1Z5JV33"/>
<dbReference type="OrthoDB" id="120976at2759"/>
<keyword evidence="2" id="KW-1185">Reference proteome</keyword>
<dbReference type="InParanoid" id="A0A1Z5JV33"/>
<name>A0A1Z5JV33_FISSO</name>
<dbReference type="Proteomes" id="UP000198406">
    <property type="component" value="Unassembled WGS sequence"/>
</dbReference>
<dbReference type="EMBL" id="BDSP01000120">
    <property type="protein sequence ID" value="GAX17702.1"/>
    <property type="molecule type" value="Genomic_DNA"/>
</dbReference>
<protein>
    <submittedName>
        <fullName evidence="1">Uncharacterized protein</fullName>
    </submittedName>
</protein>
<proteinExistence type="predicted"/>
<sequence length="504" mass="58256">MNVQSAITNELFLKRIPERELSSRQKELRKQFFGDDYICPYLYQWLRKPTHFEDIDWEEYDEIMIWCENETFFLLWYDALYKTRPATFSIINESERFVLNCFIHGESHTAIADTTTFFLSLKYRTNTITSLRVNSYIIDDEEGSILDFSSLSPEQLARILDANPSRHLELQTGSWSIEQSTILATRPYPLILKIVRCSGFAFQDDGVAFVSALGRRHTPFGSLDIECNTDGLPFCRHSLQRLFKLENMFDKLTLCELDEESALLPLSAKVKALDYRMDEKYFQLNSFDSLFIAPMDLDLRIVMNDESDWTILLISLLNRVAELGHFAKLGISIWKRGQHEFEHLKTKKHHLVADALVNAIAANPRLSCLDLSGTSFPPDLGPYLRNVFQAMEDHSSLCLFKIETYPRTADPNYSWLERLLSRNRNMIVLSSWNQKFTNGASIDKMYALNHFFRGSADLIIEHPLSRSSLIGTTLVESASTNFQYIALLLSDHTDVLLEWIDDLI</sequence>
<evidence type="ECO:0000313" key="1">
    <source>
        <dbReference type="EMBL" id="GAX17702.1"/>
    </source>
</evidence>
<gene>
    <name evidence="1" type="ORF">FisN_10Lu421</name>
</gene>
<organism evidence="1 2">
    <name type="scientific">Fistulifera solaris</name>
    <name type="common">Oleaginous diatom</name>
    <dbReference type="NCBI Taxonomy" id="1519565"/>
    <lineage>
        <taxon>Eukaryota</taxon>
        <taxon>Sar</taxon>
        <taxon>Stramenopiles</taxon>
        <taxon>Ochrophyta</taxon>
        <taxon>Bacillariophyta</taxon>
        <taxon>Bacillariophyceae</taxon>
        <taxon>Bacillariophycidae</taxon>
        <taxon>Naviculales</taxon>
        <taxon>Naviculaceae</taxon>
        <taxon>Fistulifera</taxon>
    </lineage>
</organism>
<comment type="caution">
    <text evidence="1">The sequence shown here is derived from an EMBL/GenBank/DDBJ whole genome shotgun (WGS) entry which is preliminary data.</text>
</comment>
<reference evidence="1 2" key="1">
    <citation type="journal article" date="2015" name="Plant Cell">
        <title>Oil accumulation by the oleaginous diatom Fistulifera solaris as revealed by the genome and transcriptome.</title>
        <authorList>
            <person name="Tanaka T."/>
            <person name="Maeda Y."/>
            <person name="Veluchamy A."/>
            <person name="Tanaka M."/>
            <person name="Abida H."/>
            <person name="Marechal E."/>
            <person name="Bowler C."/>
            <person name="Muto M."/>
            <person name="Sunaga Y."/>
            <person name="Tanaka M."/>
            <person name="Yoshino T."/>
            <person name="Taniguchi T."/>
            <person name="Fukuda Y."/>
            <person name="Nemoto M."/>
            <person name="Matsumoto M."/>
            <person name="Wong P.S."/>
            <person name="Aburatani S."/>
            <person name="Fujibuchi W."/>
        </authorList>
    </citation>
    <scope>NUCLEOTIDE SEQUENCE [LARGE SCALE GENOMIC DNA]</scope>
    <source>
        <strain evidence="1 2">JPCC DA0580</strain>
    </source>
</reference>